<accession>A0A814KX74</accession>
<dbReference type="OrthoDB" id="10057680at2759"/>
<dbReference type="AlphaFoldDB" id="A0A814KX74"/>
<gene>
    <name evidence="2" type="ORF">EDS130_LOCUS17717</name>
</gene>
<evidence type="ECO:0000256" key="1">
    <source>
        <dbReference type="SAM" id="MobiDB-lite"/>
    </source>
</evidence>
<comment type="caution">
    <text evidence="2">The sequence shown here is derived from an EMBL/GenBank/DDBJ whole genome shotgun (WGS) entry which is preliminary data.</text>
</comment>
<evidence type="ECO:0000313" key="2">
    <source>
        <dbReference type="EMBL" id="CAF1057045.1"/>
    </source>
</evidence>
<protein>
    <submittedName>
        <fullName evidence="2">Uncharacterized protein</fullName>
    </submittedName>
</protein>
<reference evidence="2" key="1">
    <citation type="submission" date="2021-02" db="EMBL/GenBank/DDBJ databases">
        <authorList>
            <person name="Nowell W R."/>
        </authorList>
    </citation>
    <scope>NUCLEOTIDE SEQUENCE</scope>
</reference>
<dbReference type="Proteomes" id="UP000663852">
    <property type="component" value="Unassembled WGS sequence"/>
</dbReference>
<name>A0A814KX74_ADIRI</name>
<organism evidence="2 3">
    <name type="scientific">Adineta ricciae</name>
    <name type="common">Rotifer</name>
    <dbReference type="NCBI Taxonomy" id="249248"/>
    <lineage>
        <taxon>Eukaryota</taxon>
        <taxon>Metazoa</taxon>
        <taxon>Spiralia</taxon>
        <taxon>Gnathifera</taxon>
        <taxon>Rotifera</taxon>
        <taxon>Eurotatoria</taxon>
        <taxon>Bdelloidea</taxon>
        <taxon>Adinetida</taxon>
        <taxon>Adinetidae</taxon>
        <taxon>Adineta</taxon>
    </lineage>
</organism>
<feature type="compositionally biased region" description="Basic residues" evidence="1">
    <location>
        <begin position="205"/>
        <end position="215"/>
    </location>
</feature>
<feature type="region of interest" description="Disordered" evidence="1">
    <location>
        <begin position="191"/>
        <end position="222"/>
    </location>
</feature>
<evidence type="ECO:0000313" key="3">
    <source>
        <dbReference type="Proteomes" id="UP000663852"/>
    </source>
</evidence>
<proteinExistence type="predicted"/>
<sequence>MSSINEIWKTEVKLHSSPLYDLPLCFHENFSSNQRTFTKSNLSSRQSFESLINRLPSPPTSEIGFQLSTRNDVSENGFYSRQNQTLENQQFDGQNSTNEKTSYLSVDSIPFLKQQNNDEDSFDSLSAENPFTTANKKLKSMNEGNFLKRSSRTNEKSQLFDKKFNTSNLQSDFSPITITQFIQDINTKHEAGIEPPKLNDPPRTSKGKSSSHKQRTVQSPSVPKCFQLNTNSNFYENKLFQLNLFDPALFQWKVIRSKNEIHEFCRKKSLISTNTSQTSLQALITYIQSQRQYVPVDYSSWNASFPSYHPLKCSLNKVSSSNEKFLIKNPHGRTGLSGQGLFNIIGPNRYTISLYLQRKHHKNYILLLKNSRHKYELPKTSSIKKTLLCHTLDVIYLDHPLNTDDAWIEMEIILIRNFRINSMTNSWFAIDDLSKCNDIEPFDLNLINFYL</sequence>
<dbReference type="EMBL" id="CAJNOJ010000080">
    <property type="protein sequence ID" value="CAF1057045.1"/>
    <property type="molecule type" value="Genomic_DNA"/>
</dbReference>